<feature type="transmembrane region" description="Helical" evidence="1">
    <location>
        <begin position="205"/>
        <end position="223"/>
    </location>
</feature>
<proteinExistence type="predicted"/>
<feature type="transmembrane region" description="Helical" evidence="1">
    <location>
        <begin position="97"/>
        <end position="120"/>
    </location>
</feature>
<dbReference type="GO" id="GO:0080120">
    <property type="term" value="P:CAAX-box protein maturation"/>
    <property type="evidence" value="ECO:0007669"/>
    <property type="project" value="UniProtKB-ARBA"/>
</dbReference>
<dbReference type="RefSeq" id="WP_304449567.1">
    <property type="nucleotide sequence ID" value="NZ_JARRAH010000002.1"/>
</dbReference>
<feature type="domain" description="CAAX prenyl protease 2/Lysostaphin resistance protein A-like" evidence="2">
    <location>
        <begin position="142"/>
        <end position="242"/>
    </location>
</feature>
<protein>
    <submittedName>
        <fullName evidence="3">CPBP family intramembrane glutamic endopeptidase</fullName>
        <ecNumber evidence="3">3.4.-.-</ecNumber>
    </submittedName>
</protein>
<feature type="transmembrane region" description="Helical" evidence="1">
    <location>
        <begin position="52"/>
        <end position="76"/>
    </location>
</feature>
<organism evidence="3 4">
    <name type="scientific">Halomarina ordinaria</name>
    <dbReference type="NCBI Taxonomy" id="3033939"/>
    <lineage>
        <taxon>Archaea</taxon>
        <taxon>Methanobacteriati</taxon>
        <taxon>Methanobacteriota</taxon>
        <taxon>Stenosarchaea group</taxon>
        <taxon>Halobacteria</taxon>
        <taxon>Halobacteriales</taxon>
        <taxon>Natronomonadaceae</taxon>
        <taxon>Halomarina</taxon>
    </lineage>
</organism>
<keyword evidence="1" id="KW-1133">Transmembrane helix</keyword>
<name>A0ABD5UBL9_9EURY</name>
<feature type="transmembrane region" description="Helical" evidence="1">
    <location>
        <begin position="230"/>
        <end position="253"/>
    </location>
</feature>
<sequence>MTSQIDTSQPPRLGPVGAFVAGREVGAFFVLTLALSWAFWVPGAVGIVNYDAFVTGIVVVVGGFGPLAAAAIITWLAGDSLRAWAGQVLRWRVGVRWYLAAVGIPVVVVAASAGVYATLGNPIGESDVFQQIPIYALPLIHIVSMVPIFLVGGGQEELGWRGFALPRLLDHVNAVSASLVIGAVWAVWHLPLFMVEGSSQFGGDFLAYLIGLLALSILFTWLYRGTKGSVLLAMILHASYNASSGSAGTLLPFENVTALSWILAGVMWILALGLIVVYGLDLRSDVTENRKMVEGRTPPDV</sequence>
<evidence type="ECO:0000313" key="4">
    <source>
        <dbReference type="Proteomes" id="UP001596406"/>
    </source>
</evidence>
<dbReference type="Proteomes" id="UP001596406">
    <property type="component" value="Unassembled WGS sequence"/>
</dbReference>
<dbReference type="EC" id="3.4.-.-" evidence="3"/>
<evidence type="ECO:0000256" key="1">
    <source>
        <dbReference type="SAM" id="Phobius"/>
    </source>
</evidence>
<dbReference type="InterPro" id="IPR042150">
    <property type="entry name" value="MmRce1-like"/>
</dbReference>
<feature type="transmembrane region" description="Helical" evidence="1">
    <location>
        <begin position="259"/>
        <end position="280"/>
    </location>
</feature>
<dbReference type="PANTHER" id="PTHR35797">
    <property type="entry name" value="PROTEASE-RELATED"/>
    <property type="match status" value="1"/>
</dbReference>
<feature type="transmembrane region" description="Helical" evidence="1">
    <location>
        <begin position="132"/>
        <end position="151"/>
    </location>
</feature>
<dbReference type="Pfam" id="PF02517">
    <property type="entry name" value="Rce1-like"/>
    <property type="match status" value="1"/>
</dbReference>
<keyword evidence="4" id="KW-1185">Reference proteome</keyword>
<dbReference type="EMBL" id="JBHSXM010000002">
    <property type="protein sequence ID" value="MFC6837850.1"/>
    <property type="molecule type" value="Genomic_DNA"/>
</dbReference>
<dbReference type="AlphaFoldDB" id="A0ABD5UBL9"/>
<feature type="transmembrane region" description="Helical" evidence="1">
    <location>
        <begin position="172"/>
        <end position="193"/>
    </location>
</feature>
<accession>A0ABD5UBL9</accession>
<keyword evidence="3" id="KW-0378">Hydrolase</keyword>
<reference evidence="3 4" key="1">
    <citation type="journal article" date="2019" name="Int. J. Syst. Evol. Microbiol.">
        <title>The Global Catalogue of Microorganisms (GCM) 10K type strain sequencing project: providing services to taxonomists for standard genome sequencing and annotation.</title>
        <authorList>
            <consortium name="The Broad Institute Genomics Platform"/>
            <consortium name="The Broad Institute Genome Sequencing Center for Infectious Disease"/>
            <person name="Wu L."/>
            <person name="Ma J."/>
        </authorList>
    </citation>
    <scope>NUCLEOTIDE SEQUENCE [LARGE SCALE GENOMIC DNA]</scope>
    <source>
        <strain evidence="3 4">PSRA2</strain>
    </source>
</reference>
<evidence type="ECO:0000313" key="3">
    <source>
        <dbReference type="EMBL" id="MFC6837850.1"/>
    </source>
</evidence>
<comment type="caution">
    <text evidence="3">The sequence shown here is derived from an EMBL/GenBank/DDBJ whole genome shotgun (WGS) entry which is preliminary data.</text>
</comment>
<evidence type="ECO:0000259" key="2">
    <source>
        <dbReference type="Pfam" id="PF02517"/>
    </source>
</evidence>
<keyword evidence="1" id="KW-0812">Transmembrane</keyword>
<feature type="transmembrane region" description="Helical" evidence="1">
    <location>
        <begin position="20"/>
        <end position="40"/>
    </location>
</feature>
<dbReference type="GO" id="GO:0004175">
    <property type="term" value="F:endopeptidase activity"/>
    <property type="evidence" value="ECO:0007669"/>
    <property type="project" value="UniProtKB-ARBA"/>
</dbReference>
<gene>
    <name evidence="3" type="ORF">ACFQHK_15275</name>
</gene>
<keyword evidence="1" id="KW-0472">Membrane</keyword>
<dbReference type="InterPro" id="IPR003675">
    <property type="entry name" value="Rce1/LyrA-like_dom"/>
</dbReference>
<dbReference type="PANTHER" id="PTHR35797:SF1">
    <property type="entry name" value="PROTEASE"/>
    <property type="match status" value="1"/>
</dbReference>